<proteinExistence type="predicted"/>
<dbReference type="AlphaFoldDB" id="A0A3D8SHZ4"/>
<dbReference type="OrthoDB" id="3515641at2759"/>
<dbReference type="EMBL" id="PDLN01000005">
    <property type="protein sequence ID" value="RDW85940.1"/>
    <property type="molecule type" value="Genomic_DNA"/>
</dbReference>
<evidence type="ECO:0000256" key="1">
    <source>
        <dbReference type="SAM" id="Phobius"/>
    </source>
</evidence>
<accession>A0A3D8SHZ4</accession>
<keyword evidence="1" id="KW-0812">Transmembrane</keyword>
<gene>
    <name evidence="2" type="ORF">BP5796_04265</name>
</gene>
<protein>
    <submittedName>
        <fullName evidence="2">Uncharacterized protein</fullName>
    </submittedName>
</protein>
<reference evidence="2 3" key="1">
    <citation type="journal article" date="2018" name="IMA Fungus">
        <title>IMA Genome-F 9: Draft genome sequence of Annulohypoxylon stygium, Aspergillus mulundensis, Berkeleyomyces basicola (syn. Thielaviopsis basicola), Ceratocystis smalleyi, two Cercospora beticola strains, Coleophoma cylindrospora, Fusarium fracticaudum, Phialophora cf. hyalina, and Morchella septimelata.</title>
        <authorList>
            <person name="Wingfield B.D."/>
            <person name="Bills G.F."/>
            <person name="Dong Y."/>
            <person name="Huang W."/>
            <person name="Nel W.J."/>
            <person name="Swalarsk-Parry B.S."/>
            <person name="Vaghefi N."/>
            <person name="Wilken P.M."/>
            <person name="An Z."/>
            <person name="de Beer Z.W."/>
            <person name="De Vos L."/>
            <person name="Chen L."/>
            <person name="Duong T.A."/>
            <person name="Gao Y."/>
            <person name="Hammerbacher A."/>
            <person name="Kikkert J.R."/>
            <person name="Li Y."/>
            <person name="Li H."/>
            <person name="Li K."/>
            <person name="Li Q."/>
            <person name="Liu X."/>
            <person name="Ma X."/>
            <person name="Naidoo K."/>
            <person name="Pethybridge S.J."/>
            <person name="Sun J."/>
            <person name="Steenkamp E.T."/>
            <person name="van der Nest M.A."/>
            <person name="van Wyk S."/>
            <person name="Wingfield M.J."/>
            <person name="Xiong C."/>
            <person name="Yue Q."/>
            <person name="Zhang X."/>
        </authorList>
    </citation>
    <scope>NUCLEOTIDE SEQUENCE [LARGE SCALE GENOMIC DNA]</scope>
    <source>
        <strain evidence="2 3">BP5796</strain>
    </source>
</reference>
<keyword evidence="3" id="KW-1185">Reference proteome</keyword>
<name>A0A3D8SHZ4_9HELO</name>
<evidence type="ECO:0000313" key="3">
    <source>
        <dbReference type="Proteomes" id="UP000256328"/>
    </source>
</evidence>
<feature type="transmembrane region" description="Helical" evidence="1">
    <location>
        <begin position="72"/>
        <end position="96"/>
    </location>
</feature>
<sequence>MARVKLDTSVAAALKYDADFIATLKLGLTPALSRGLSVTTSHQFNTSGATAVTVSTLRNGYSYSMNNLTRRLAVAVVLLHILIALIHTVIVVSYGWNTSELRSLSHMVFLAINSPPSDADSVSGEKNAKQYNHTLKVRELSDSKLGLVIDSEKSDEVLLQNISEYLRHVSAGYNILEARHTRAIFNDQEGRAYT</sequence>
<keyword evidence="1" id="KW-1133">Transmembrane helix</keyword>
<organism evidence="2 3">
    <name type="scientific">Coleophoma crateriformis</name>
    <dbReference type="NCBI Taxonomy" id="565419"/>
    <lineage>
        <taxon>Eukaryota</taxon>
        <taxon>Fungi</taxon>
        <taxon>Dikarya</taxon>
        <taxon>Ascomycota</taxon>
        <taxon>Pezizomycotina</taxon>
        <taxon>Leotiomycetes</taxon>
        <taxon>Helotiales</taxon>
        <taxon>Dermateaceae</taxon>
        <taxon>Coleophoma</taxon>
    </lineage>
</organism>
<evidence type="ECO:0000313" key="2">
    <source>
        <dbReference type="EMBL" id="RDW85940.1"/>
    </source>
</evidence>
<dbReference type="Proteomes" id="UP000256328">
    <property type="component" value="Unassembled WGS sequence"/>
</dbReference>
<comment type="caution">
    <text evidence="2">The sequence shown here is derived from an EMBL/GenBank/DDBJ whole genome shotgun (WGS) entry which is preliminary data.</text>
</comment>
<keyword evidence="1" id="KW-0472">Membrane</keyword>